<feature type="coiled-coil region" evidence="3">
    <location>
        <begin position="269"/>
        <end position="342"/>
    </location>
</feature>
<feature type="compositionally biased region" description="Basic and acidic residues" evidence="4">
    <location>
        <begin position="472"/>
        <end position="488"/>
    </location>
</feature>
<dbReference type="PANTHER" id="PTHR45652">
    <property type="entry name" value="GLIAL FIBRILLARY ACIDIC PROTEIN"/>
    <property type="match status" value="1"/>
</dbReference>
<proteinExistence type="predicted"/>
<evidence type="ECO:0000256" key="1">
    <source>
        <dbReference type="ARBA" id="ARBA00022754"/>
    </source>
</evidence>
<evidence type="ECO:0000313" key="6">
    <source>
        <dbReference type="Ensembl" id="ENSDLAP00005032816.2"/>
    </source>
</evidence>
<evidence type="ECO:0000313" key="7">
    <source>
        <dbReference type="Proteomes" id="UP000694389"/>
    </source>
</evidence>
<dbReference type="SMART" id="SM01391">
    <property type="entry name" value="Filament"/>
    <property type="match status" value="1"/>
</dbReference>
<dbReference type="Gene3D" id="1.20.5.500">
    <property type="entry name" value="Single helix bin"/>
    <property type="match status" value="1"/>
</dbReference>
<feature type="compositionally biased region" description="Basic and acidic residues" evidence="4">
    <location>
        <begin position="891"/>
        <end position="905"/>
    </location>
</feature>
<reference evidence="6" key="1">
    <citation type="submission" date="2025-08" db="UniProtKB">
        <authorList>
            <consortium name="Ensembl"/>
        </authorList>
    </citation>
    <scope>IDENTIFICATION</scope>
</reference>
<feature type="compositionally biased region" description="Basic and acidic residues" evidence="4">
    <location>
        <begin position="520"/>
        <end position="532"/>
    </location>
</feature>
<evidence type="ECO:0000256" key="3">
    <source>
        <dbReference type="SAM" id="Coils"/>
    </source>
</evidence>
<keyword evidence="1" id="KW-0403">Intermediate filament</keyword>
<feature type="coiled-coil region" evidence="3">
    <location>
        <begin position="92"/>
        <end position="175"/>
    </location>
</feature>
<dbReference type="InterPro" id="IPR039008">
    <property type="entry name" value="IF_rod_dom"/>
</dbReference>
<dbReference type="Gene3D" id="1.20.5.1160">
    <property type="entry name" value="Vasodilator-stimulated phosphoprotein"/>
    <property type="match status" value="1"/>
</dbReference>
<feature type="compositionally biased region" description="Polar residues" evidence="4">
    <location>
        <begin position="877"/>
        <end position="887"/>
    </location>
</feature>
<accession>A0A8C4GUL9</accession>
<dbReference type="InterPro" id="IPR050405">
    <property type="entry name" value="Intermediate_filament"/>
</dbReference>
<feature type="compositionally biased region" description="Acidic residues" evidence="4">
    <location>
        <begin position="533"/>
        <end position="542"/>
    </location>
</feature>
<dbReference type="GO" id="GO:0030424">
    <property type="term" value="C:axon"/>
    <property type="evidence" value="ECO:0007669"/>
    <property type="project" value="TreeGrafter"/>
</dbReference>
<dbReference type="Gene3D" id="1.20.5.170">
    <property type="match status" value="1"/>
</dbReference>
<dbReference type="GO" id="GO:0005882">
    <property type="term" value="C:intermediate filament"/>
    <property type="evidence" value="ECO:0007669"/>
    <property type="project" value="UniProtKB-KW"/>
</dbReference>
<evidence type="ECO:0000259" key="5">
    <source>
        <dbReference type="PROSITE" id="PS51842"/>
    </source>
</evidence>
<keyword evidence="2 3" id="KW-0175">Coiled coil</keyword>
<evidence type="ECO:0000256" key="4">
    <source>
        <dbReference type="SAM" id="MobiDB-lite"/>
    </source>
</evidence>
<dbReference type="Pfam" id="PF00038">
    <property type="entry name" value="Filament"/>
    <property type="match status" value="1"/>
</dbReference>
<dbReference type="AlphaFoldDB" id="A0A8C4GUL9"/>
<dbReference type="FunFam" id="1.20.5.170:FF:000002">
    <property type="entry name" value="Type I keratin KA11"/>
    <property type="match status" value="1"/>
</dbReference>
<protein>
    <recommendedName>
        <fullName evidence="5">IF rod domain-containing protein</fullName>
    </recommendedName>
</protein>
<organism evidence="6 7">
    <name type="scientific">Dicentrarchus labrax</name>
    <name type="common">European seabass</name>
    <name type="synonym">Morone labrax</name>
    <dbReference type="NCBI Taxonomy" id="13489"/>
    <lineage>
        <taxon>Eukaryota</taxon>
        <taxon>Metazoa</taxon>
        <taxon>Chordata</taxon>
        <taxon>Craniata</taxon>
        <taxon>Vertebrata</taxon>
        <taxon>Euteleostomi</taxon>
        <taxon>Actinopterygii</taxon>
        <taxon>Neopterygii</taxon>
        <taxon>Teleostei</taxon>
        <taxon>Neoteleostei</taxon>
        <taxon>Acanthomorphata</taxon>
        <taxon>Eupercaria</taxon>
        <taxon>Moronidae</taxon>
        <taxon>Dicentrarchus</taxon>
    </lineage>
</organism>
<dbReference type="GO" id="GO:0005737">
    <property type="term" value="C:cytoplasm"/>
    <property type="evidence" value="ECO:0007669"/>
    <property type="project" value="TreeGrafter"/>
</dbReference>
<dbReference type="PROSITE" id="PS51842">
    <property type="entry name" value="IF_ROD_2"/>
    <property type="match status" value="1"/>
</dbReference>
<feature type="region of interest" description="Disordered" evidence="4">
    <location>
        <begin position="442"/>
        <end position="940"/>
    </location>
</feature>
<feature type="compositionally biased region" description="Acidic residues" evidence="4">
    <location>
        <begin position="442"/>
        <end position="451"/>
    </location>
</feature>
<sequence length="940" mass="104627">ALIQASADATPFQHRGQLRSAYRADGDAYKSPHGATLHRTLTATARATAWITDSAFRAESLQMSIYNTNRSFNEKELMHGLNDRLAGFIEKVHHLEYQNRMLEREIEEIRGKAKAASSLEEEYGPELGKLRQLVQDITHQKHQIEIEHQNLEDELSDLRGKHEQESRSRSDAENNIVVLKRDISDAYQAKLRLDKKAQALVDEIHFLKKNHEAEVSEMCDQIQDAQVNAKAHEFGNPGVTAALRDIRAQLEGHTVSEFEQVGATFRSQFARLTEAAESKREALKATQQEIQEYRRRLQAKNIELDCAKGTREALERQLHDVEDRHKEEMIHYQNTIKELENELINCKFDMSGYLREYQDLLNVKMALDVEIMSYRKLLCGEEARLSTMSDTHISLPYIYHQSPVYTLPCLSRPGGPHRRVEPHYKFVEEIITETTREIEMSEFEETGSEETEVGKDEQECTKRDGGSSEEEKDNKDVREEEKDNKDVREEDGEQMSDSEQNQVASVGHSVNGGDDGSPGKVDDGEKGQKSKEESEETDAGDNEGDKVEQSEGLDEEENEQLQKVAENAKDEKEAAVTNAEVQKEAGVTNAEVQKEAAVTNATDEKEAAVTNKEAAVTNAKDEKEAAVTNAKDEKEAAVTNATDEKEAAVTNATDEKEAAVTNATDEKEAAVTNAKDEKEAAVTNATDEKEAAVTNAKDEKEAAVTNAEDVKPEIHAGEELPRKSDVSEKGDTEKDSSFSIQEKKPVEETSARESKESDKTQELSSVVQLQDEVHTSVSETVEKTRDVTAETKSALSVETEELSVKARVTSTATPTSEGKENSQTDLKEINKSEAAKAEDKVAKSIQDAKHDSNKGQEKESPVKSDVKSLPGAEDQKPNSGDKTQTDQAVLPKEKTTVNGEIKEGAPESSQVQKPKLSEVSEIKKDPRDESEKVESSKSEK</sequence>
<feature type="compositionally biased region" description="Basic and acidic residues" evidence="4">
    <location>
        <begin position="817"/>
        <end position="866"/>
    </location>
</feature>
<dbReference type="Ensembl" id="ENSDLAT00005035026.2">
    <property type="protein sequence ID" value="ENSDLAP00005032816.2"/>
    <property type="gene ID" value="ENSDLAG00005014673.2"/>
</dbReference>
<feature type="compositionally biased region" description="Basic and acidic residues" evidence="4">
    <location>
        <begin position="619"/>
        <end position="761"/>
    </location>
</feature>
<keyword evidence="7" id="KW-1185">Reference proteome</keyword>
<dbReference type="GO" id="GO:0033693">
    <property type="term" value="P:neurofilament bundle assembly"/>
    <property type="evidence" value="ECO:0007669"/>
    <property type="project" value="TreeGrafter"/>
</dbReference>
<feature type="domain" description="IF rod" evidence="5">
    <location>
        <begin position="74"/>
        <end position="385"/>
    </location>
</feature>
<dbReference type="GO" id="GO:0099160">
    <property type="term" value="C:postsynaptic intermediate filament cytoskeleton"/>
    <property type="evidence" value="ECO:0007669"/>
    <property type="project" value="TreeGrafter"/>
</dbReference>
<dbReference type="PANTHER" id="PTHR45652:SF10">
    <property type="entry name" value="NEUROFILAMENT MEDIUM POLYPEPTIDE ISOFORM X1"/>
    <property type="match status" value="1"/>
</dbReference>
<reference evidence="6" key="2">
    <citation type="submission" date="2025-09" db="UniProtKB">
        <authorList>
            <consortium name="Ensembl"/>
        </authorList>
    </citation>
    <scope>IDENTIFICATION</scope>
</reference>
<dbReference type="Proteomes" id="UP000694389">
    <property type="component" value="Unassembled WGS sequence"/>
</dbReference>
<feature type="compositionally biased region" description="Basic and acidic residues" evidence="4">
    <location>
        <begin position="915"/>
        <end position="940"/>
    </location>
</feature>
<name>A0A8C4GUL9_DICLA</name>
<dbReference type="FunFam" id="1.20.5.1160:FF:000001">
    <property type="entry name" value="Keratin type II"/>
    <property type="match status" value="1"/>
</dbReference>
<feature type="compositionally biased region" description="Basic and acidic residues" evidence="4">
    <location>
        <begin position="452"/>
        <end position="466"/>
    </location>
</feature>
<dbReference type="GO" id="GO:0005200">
    <property type="term" value="F:structural constituent of cytoskeleton"/>
    <property type="evidence" value="ECO:0007669"/>
    <property type="project" value="TreeGrafter"/>
</dbReference>
<evidence type="ECO:0000256" key="2">
    <source>
        <dbReference type="ARBA" id="ARBA00023054"/>
    </source>
</evidence>
<dbReference type="GeneTree" id="ENSGT00940000161685"/>
<dbReference type="SUPFAM" id="SSF64593">
    <property type="entry name" value="Intermediate filament protein, coiled coil region"/>
    <property type="match status" value="2"/>
</dbReference>
<feature type="compositionally biased region" description="Basic and acidic residues" evidence="4">
    <location>
        <begin position="780"/>
        <end position="789"/>
    </location>
</feature>